<feature type="non-terminal residue" evidence="3">
    <location>
        <position position="1"/>
    </location>
</feature>
<proteinExistence type="predicted"/>
<keyword evidence="2" id="KW-1133">Transmembrane helix</keyword>
<gene>
    <name evidence="3" type="ORF">L345_17262</name>
</gene>
<dbReference type="EMBL" id="AZIM01010338">
    <property type="protein sequence ID" value="ETE57026.1"/>
    <property type="molecule type" value="Genomic_DNA"/>
</dbReference>
<organism evidence="3 4">
    <name type="scientific">Ophiophagus hannah</name>
    <name type="common">King cobra</name>
    <name type="synonym">Naja hannah</name>
    <dbReference type="NCBI Taxonomy" id="8665"/>
    <lineage>
        <taxon>Eukaryota</taxon>
        <taxon>Metazoa</taxon>
        <taxon>Chordata</taxon>
        <taxon>Craniata</taxon>
        <taxon>Vertebrata</taxon>
        <taxon>Euteleostomi</taxon>
        <taxon>Lepidosauria</taxon>
        <taxon>Squamata</taxon>
        <taxon>Bifurcata</taxon>
        <taxon>Unidentata</taxon>
        <taxon>Episquamata</taxon>
        <taxon>Toxicofera</taxon>
        <taxon>Serpentes</taxon>
        <taxon>Colubroidea</taxon>
        <taxon>Elapidae</taxon>
        <taxon>Elapinae</taxon>
        <taxon>Ophiophagus</taxon>
    </lineage>
</organism>
<accession>V8N581</accession>
<dbReference type="Proteomes" id="UP000018936">
    <property type="component" value="Unassembled WGS sequence"/>
</dbReference>
<evidence type="ECO:0000256" key="1">
    <source>
        <dbReference type="SAM" id="MobiDB-lite"/>
    </source>
</evidence>
<feature type="transmembrane region" description="Helical" evidence="2">
    <location>
        <begin position="65"/>
        <end position="84"/>
    </location>
</feature>
<name>V8N581_OPHHA</name>
<evidence type="ECO:0000313" key="3">
    <source>
        <dbReference type="EMBL" id="ETE57026.1"/>
    </source>
</evidence>
<dbReference type="OrthoDB" id="2126698at2759"/>
<feature type="compositionally biased region" description="Basic and acidic residues" evidence="1">
    <location>
        <begin position="1"/>
        <end position="11"/>
    </location>
</feature>
<comment type="caution">
    <text evidence="3">The sequence shown here is derived from an EMBL/GenBank/DDBJ whole genome shotgun (WGS) entry which is preliminary data.</text>
</comment>
<keyword evidence="4" id="KW-1185">Reference proteome</keyword>
<keyword evidence="2" id="KW-0812">Transmembrane</keyword>
<reference evidence="3 4" key="1">
    <citation type="journal article" date="2013" name="Proc. Natl. Acad. Sci. U.S.A.">
        <title>The king cobra genome reveals dynamic gene evolution and adaptation in the snake venom system.</title>
        <authorList>
            <person name="Vonk F.J."/>
            <person name="Casewell N.R."/>
            <person name="Henkel C.V."/>
            <person name="Heimberg A.M."/>
            <person name="Jansen H.J."/>
            <person name="McCleary R.J."/>
            <person name="Kerkkamp H.M."/>
            <person name="Vos R.A."/>
            <person name="Guerreiro I."/>
            <person name="Calvete J.J."/>
            <person name="Wuster W."/>
            <person name="Woods A.E."/>
            <person name="Logan J.M."/>
            <person name="Harrison R.A."/>
            <person name="Castoe T.A."/>
            <person name="de Koning A.P."/>
            <person name="Pollock D.D."/>
            <person name="Yandell M."/>
            <person name="Calderon D."/>
            <person name="Renjifo C."/>
            <person name="Currier R.B."/>
            <person name="Salgado D."/>
            <person name="Pla D."/>
            <person name="Sanz L."/>
            <person name="Hyder A.S."/>
            <person name="Ribeiro J.M."/>
            <person name="Arntzen J.W."/>
            <person name="van den Thillart G.E."/>
            <person name="Boetzer M."/>
            <person name="Pirovano W."/>
            <person name="Dirks R.P."/>
            <person name="Spaink H.P."/>
            <person name="Duboule D."/>
            <person name="McGlinn E."/>
            <person name="Kini R.M."/>
            <person name="Richardson M.K."/>
        </authorList>
    </citation>
    <scope>NUCLEOTIDE SEQUENCE</scope>
    <source>
        <tissue evidence="3">Blood</tissue>
    </source>
</reference>
<feature type="region of interest" description="Disordered" evidence="1">
    <location>
        <begin position="1"/>
        <end position="20"/>
    </location>
</feature>
<protein>
    <submittedName>
        <fullName evidence="3">Uncharacterized protein</fullName>
    </submittedName>
</protein>
<keyword evidence="2" id="KW-0472">Membrane</keyword>
<evidence type="ECO:0000313" key="4">
    <source>
        <dbReference type="Proteomes" id="UP000018936"/>
    </source>
</evidence>
<dbReference type="AlphaFoldDB" id="V8N581"/>
<sequence>MERGSQTEFESHPSFSVPGHTDAQNGVVLLSFTIIDGPTLQDKKAADVPRTGRVLTTKQLIVRRGLAVAGAVGILAVGILIRIFTQAPLNPRQGNEGEMLSSSNLFHPAEGTSGSYTQSFHQGAPISAKHCWTLDIFLAKAECGISTFKRLVFLEGDGASTSWLGGGCAILTFSTSLQMPVAILFGEGAAL</sequence>
<evidence type="ECO:0000256" key="2">
    <source>
        <dbReference type="SAM" id="Phobius"/>
    </source>
</evidence>